<evidence type="ECO:0000313" key="2">
    <source>
        <dbReference type="Proteomes" id="UP001597508"/>
    </source>
</evidence>
<protein>
    <recommendedName>
        <fullName evidence="3">PepSY domain-containing protein</fullName>
    </recommendedName>
</protein>
<dbReference type="EMBL" id="JBHULH010000001">
    <property type="protein sequence ID" value="MFD2566197.1"/>
    <property type="molecule type" value="Genomic_DNA"/>
</dbReference>
<dbReference type="RefSeq" id="WP_379664916.1">
    <property type="nucleotide sequence ID" value="NZ_JBHULH010000001.1"/>
</dbReference>
<comment type="caution">
    <text evidence="1">The sequence shown here is derived from an EMBL/GenBank/DDBJ whole genome shotgun (WGS) entry which is preliminary data.</text>
</comment>
<gene>
    <name evidence="1" type="ORF">ACFSRZ_02360</name>
</gene>
<dbReference type="Proteomes" id="UP001597508">
    <property type="component" value="Unassembled WGS sequence"/>
</dbReference>
<evidence type="ECO:0000313" key="1">
    <source>
        <dbReference type="EMBL" id="MFD2566197.1"/>
    </source>
</evidence>
<keyword evidence="2" id="KW-1185">Reference proteome</keyword>
<sequence>MKALLRFTFTILFFVTIGTLSSYGQNKFEREYRIKEKDVPAKAVDFISLLKFDSNIKWYAEESSQGKSIEAKTKFKSVKYSIEFDTNGNLQDVEIEISTEDISKDTYSKIQNTFSSDFSKFKIIKIQKQLSGSEKKVLDHLLKETNNVITIKYEIVVKGKSNKGKNLYEYTFTNSGALEKREKIIFKNSDHLEY</sequence>
<dbReference type="SUPFAM" id="SSF160574">
    <property type="entry name" value="BT0923-like"/>
    <property type="match status" value="1"/>
</dbReference>
<name>A0ABW5LS49_9FLAO</name>
<organism evidence="1 2">
    <name type="scientific">Pseudotenacibaculum haliotis</name>
    <dbReference type="NCBI Taxonomy" id="1862138"/>
    <lineage>
        <taxon>Bacteria</taxon>
        <taxon>Pseudomonadati</taxon>
        <taxon>Bacteroidota</taxon>
        <taxon>Flavobacteriia</taxon>
        <taxon>Flavobacteriales</taxon>
        <taxon>Flavobacteriaceae</taxon>
        <taxon>Pseudotenacibaculum</taxon>
    </lineage>
</organism>
<proteinExistence type="predicted"/>
<accession>A0ABW5LS49</accession>
<evidence type="ECO:0008006" key="3">
    <source>
        <dbReference type="Google" id="ProtNLM"/>
    </source>
</evidence>
<reference evidence="2" key="1">
    <citation type="journal article" date="2019" name="Int. J. Syst. Evol. Microbiol.">
        <title>The Global Catalogue of Microorganisms (GCM) 10K type strain sequencing project: providing services to taxonomists for standard genome sequencing and annotation.</title>
        <authorList>
            <consortium name="The Broad Institute Genomics Platform"/>
            <consortium name="The Broad Institute Genome Sequencing Center for Infectious Disease"/>
            <person name="Wu L."/>
            <person name="Ma J."/>
        </authorList>
    </citation>
    <scope>NUCLEOTIDE SEQUENCE [LARGE SCALE GENOMIC DNA]</scope>
    <source>
        <strain evidence="2">KCTC 52127</strain>
    </source>
</reference>